<dbReference type="PANTHER" id="PTHR24373:SF398">
    <property type="entry name" value="LEUCINE-RICH REPEAT-CONTAINING G-PROTEIN COUPLED RECEPTOR 6"/>
    <property type="match status" value="1"/>
</dbReference>
<accession>A0A812EUY4</accession>
<evidence type="ECO:0000313" key="6">
    <source>
        <dbReference type="Proteomes" id="UP000597762"/>
    </source>
</evidence>
<evidence type="ECO:0000256" key="2">
    <source>
        <dbReference type="ARBA" id="ARBA00022729"/>
    </source>
</evidence>
<dbReference type="Proteomes" id="UP000597762">
    <property type="component" value="Unassembled WGS sequence"/>
</dbReference>
<organism evidence="5 6">
    <name type="scientific">Acanthosepion pharaonis</name>
    <name type="common">Pharaoh cuttlefish</name>
    <name type="synonym">Sepia pharaonis</name>
    <dbReference type="NCBI Taxonomy" id="158019"/>
    <lineage>
        <taxon>Eukaryota</taxon>
        <taxon>Metazoa</taxon>
        <taxon>Spiralia</taxon>
        <taxon>Lophotrochozoa</taxon>
        <taxon>Mollusca</taxon>
        <taxon>Cephalopoda</taxon>
        <taxon>Coleoidea</taxon>
        <taxon>Decapodiformes</taxon>
        <taxon>Sepiida</taxon>
        <taxon>Sepiina</taxon>
        <taxon>Sepiidae</taxon>
        <taxon>Acanthosepion</taxon>
    </lineage>
</organism>
<feature type="chain" id="PRO_5032944098" evidence="4">
    <location>
        <begin position="24"/>
        <end position="543"/>
    </location>
</feature>
<feature type="signal peptide" evidence="4">
    <location>
        <begin position="1"/>
        <end position="23"/>
    </location>
</feature>
<dbReference type="InterPro" id="IPR001611">
    <property type="entry name" value="Leu-rich_rpt"/>
</dbReference>
<evidence type="ECO:0000256" key="1">
    <source>
        <dbReference type="ARBA" id="ARBA00022614"/>
    </source>
</evidence>
<gene>
    <name evidence="5" type="ORF">SPHA_77655</name>
</gene>
<dbReference type="InterPro" id="IPR050328">
    <property type="entry name" value="Dev_Immune_Receptor"/>
</dbReference>
<dbReference type="Pfam" id="PF13855">
    <property type="entry name" value="LRR_8"/>
    <property type="match status" value="2"/>
</dbReference>
<sequence length="543" mass="61561">MKVGVLVTWLGVVSNLFVQLAARGSILECPPELPCDCSLTVDRMTMDFLLMVDCSSRGFTKFPKLVFNEGSKIRLIDLRNNSFPLMPSDVFPALNVESVDFSESENLTIHKDALQPLRHHLHKVVLTKMGITFHERLDYLKGLVHVHELFLDYNGGWPLQFPMGFFRGLNLLSLKKLSMRSCGIFRIAWKAFVDLEHLKELDLSGNFLPDIPVEASRLTQLEKLVLNSNQIRSIQENTFQHLKRLRELHLVSNQLVSVTSIHEDSFNGLVNSLQVLDLSNNGLTAVPIHALSNLKALHTLLLSNNRIPHLVNGSFDGNFKLKQLHISGNPMHFEEFMFAGLEGSLRRLYLKNMKLPSLPIPALKELQKLVFIDVSHNNFQYIGENFFRGLRARRLVMRSMKVRNISPEAFVYLHRPIAMDLSDNRIHDVSFVVQAPRCTFYELNLTMNPIECDCNVERIINSGTIEHLLGKCTTPRLYENNNLQNHTLGLALKRLCGSSERIFCDWHAERTDSAGHTHAAAITSTNLIIALSLIVSIKSTISL</sequence>
<dbReference type="OrthoDB" id="2013775at2759"/>
<evidence type="ECO:0000313" key="5">
    <source>
        <dbReference type="EMBL" id="CAE1328093.1"/>
    </source>
</evidence>
<evidence type="ECO:0000256" key="3">
    <source>
        <dbReference type="ARBA" id="ARBA00022737"/>
    </source>
</evidence>
<keyword evidence="2 4" id="KW-0732">Signal</keyword>
<name>A0A812EUY4_ACAPH</name>
<dbReference type="InterPro" id="IPR003591">
    <property type="entry name" value="Leu-rich_rpt_typical-subtyp"/>
</dbReference>
<evidence type="ECO:0000256" key="4">
    <source>
        <dbReference type="SAM" id="SignalP"/>
    </source>
</evidence>
<dbReference type="Gene3D" id="3.80.10.10">
    <property type="entry name" value="Ribonuclease Inhibitor"/>
    <property type="match status" value="4"/>
</dbReference>
<proteinExistence type="predicted"/>
<comment type="caution">
    <text evidence="5">The sequence shown here is derived from an EMBL/GenBank/DDBJ whole genome shotgun (WGS) entry which is preliminary data.</text>
</comment>
<dbReference type="PANTHER" id="PTHR24373">
    <property type="entry name" value="SLIT RELATED LEUCINE-RICH REPEAT NEURONAL PROTEIN"/>
    <property type="match status" value="1"/>
</dbReference>
<keyword evidence="3" id="KW-0677">Repeat</keyword>
<dbReference type="SMART" id="SM00365">
    <property type="entry name" value="LRR_SD22"/>
    <property type="match status" value="4"/>
</dbReference>
<dbReference type="PROSITE" id="PS51450">
    <property type="entry name" value="LRR"/>
    <property type="match status" value="3"/>
</dbReference>
<reference evidence="5" key="1">
    <citation type="submission" date="2021-01" db="EMBL/GenBank/DDBJ databases">
        <authorList>
            <person name="Li R."/>
            <person name="Bekaert M."/>
        </authorList>
    </citation>
    <scope>NUCLEOTIDE SEQUENCE</scope>
    <source>
        <strain evidence="5">Farmed</strain>
    </source>
</reference>
<protein>
    <submittedName>
        <fullName evidence="5">IGFALS</fullName>
    </submittedName>
</protein>
<dbReference type="SUPFAM" id="SSF52058">
    <property type="entry name" value="L domain-like"/>
    <property type="match status" value="1"/>
</dbReference>
<dbReference type="EMBL" id="CAHIKZ030005520">
    <property type="protein sequence ID" value="CAE1328093.1"/>
    <property type="molecule type" value="Genomic_DNA"/>
</dbReference>
<dbReference type="InterPro" id="IPR032675">
    <property type="entry name" value="LRR_dom_sf"/>
</dbReference>
<keyword evidence="1" id="KW-0433">Leucine-rich repeat</keyword>
<dbReference type="AlphaFoldDB" id="A0A812EUY4"/>
<keyword evidence="6" id="KW-1185">Reference proteome</keyword>
<dbReference type="SMART" id="SM00369">
    <property type="entry name" value="LRR_TYP"/>
    <property type="match status" value="6"/>
</dbReference>